<dbReference type="EMBL" id="BGZK01000791">
    <property type="protein sequence ID" value="GBP60574.1"/>
    <property type="molecule type" value="Genomic_DNA"/>
</dbReference>
<accession>A0A4C1XDS5</accession>
<dbReference type="Proteomes" id="UP000299102">
    <property type="component" value="Unassembled WGS sequence"/>
</dbReference>
<proteinExistence type="predicted"/>
<protein>
    <submittedName>
        <fullName evidence="2">Uncharacterized protein</fullName>
    </submittedName>
</protein>
<organism evidence="2 3">
    <name type="scientific">Eumeta variegata</name>
    <name type="common">Bagworm moth</name>
    <name type="synonym">Eumeta japonica</name>
    <dbReference type="NCBI Taxonomy" id="151549"/>
    <lineage>
        <taxon>Eukaryota</taxon>
        <taxon>Metazoa</taxon>
        <taxon>Ecdysozoa</taxon>
        <taxon>Arthropoda</taxon>
        <taxon>Hexapoda</taxon>
        <taxon>Insecta</taxon>
        <taxon>Pterygota</taxon>
        <taxon>Neoptera</taxon>
        <taxon>Endopterygota</taxon>
        <taxon>Lepidoptera</taxon>
        <taxon>Glossata</taxon>
        <taxon>Ditrysia</taxon>
        <taxon>Tineoidea</taxon>
        <taxon>Psychidae</taxon>
        <taxon>Oiketicinae</taxon>
        <taxon>Eumeta</taxon>
    </lineage>
</organism>
<keyword evidence="3" id="KW-1185">Reference proteome</keyword>
<feature type="region of interest" description="Disordered" evidence="1">
    <location>
        <begin position="21"/>
        <end position="47"/>
    </location>
</feature>
<evidence type="ECO:0000313" key="3">
    <source>
        <dbReference type="Proteomes" id="UP000299102"/>
    </source>
</evidence>
<evidence type="ECO:0000256" key="1">
    <source>
        <dbReference type="SAM" id="MobiDB-lite"/>
    </source>
</evidence>
<reference evidence="2 3" key="1">
    <citation type="journal article" date="2019" name="Commun. Biol.">
        <title>The bagworm genome reveals a unique fibroin gene that provides high tensile strength.</title>
        <authorList>
            <person name="Kono N."/>
            <person name="Nakamura H."/>
            <person name="Ohtoshi R."/>
            <person name="Tomita M."/>
            <person name="Numata K."/>
            <person name="Arakawa K."/>
        </authorList>
    </citation>
    <scope>NUCLEOTIDE SEQUENCE [LARGE SCALE GENOMIC DNA]</scope>
</reference>
<name>A0A4C1XDS5_EUMVA</name>
<gene>
    <name evidence="2" type="ORF">EVAR_50938_1</name>
</gene>
<comment type="caution">
    <text evidence="2">The sequence shown here is derived from an EMBL/GenBank/DDBJ whole genome shotgun (WGS) entry which is preliminary data.</text>
</comment>
<sequence length="103" mass="11537">MKISSTGGCALASLCVMRYDSKRTGDPSKNKWSSPPMESRNTKGDTSTLLTSWKGTECLTERKSCRYTARRIGPPECSLTGRKPTAKATTSHPYSVRMWYFFD</sequence>
<evidence type="ECO:0000313" key="2">
    <source>
        <dbReference type="EMBL" id="GBP60574.1"/>
    </source>
</evidence>
<dbReference type="AlphaFoldDB" id="A0A4C1XDS5"/>